<accession>A0ABD6A957</accession>
<dbReference type="CDD" id="cd03230">
    <property type="entry name" value="ABC_DR_subfamily_A"/>
    <property type="match status" value="1"/>
</dbReference>
<dbReference type="RefSeq" id="WP_276303656.1">
    <property type="nucleotide sequence ID" value="NZ_CP119992.1"/>
</dbReference>
<evidence type="ECO:0000259" key="5">
    <source>
        <dbReference type="PROSITE" id="PS50893"/>
    </source>
</evidence>
<evidence type="ECO:0000313" key="7">
    <source>
        <dbReference type="Proteomes" id="UP001596547"/>
    </source>
</evidence>
<feature type="compositionally biased region" description="Basic and acidic residues" evidence="4">
    <location>
        <begin position="291"/>
        <end position="303"/>
    </location>
</feature>
<keyword evidence="7" id="KW-1185">Reference proteome</keyword>
<evidence type="ECO:0000256" key="4">
    <source>
        <dbReference type="SAM" id="MobiDB-lite"/>
    </source>
</evidence>
<dbReference type="GO" id="GO:0005524">
    <property type="term" value="F:ATP binding"/>
    <property type="evidence" value="ECO:0007669"/>
    <property type="project" value="UniProtKB-KW"/>
</dbReference>
<dbReference type="InterPro" id="IPR003439">
    <property type="entry name" value="ABC_transporter-like_ATP-bd"/>
</dbReference>
<keyword evidence="1" id="KW-0813">Transport</keyword>
<name>A0ABD6A957_9EURY</name>
<reference evidence="6 7" key="1">
    <citation type="journal article" date="2019" name="Int. J. Syst. Evol. Microbiol.">
        <title>The Global Catalogue of Microorganisms (GCM) 10K type strain sequencing project: providing services to taxonomists for standard genome sequencing and annotation.</title>
        <authorList>
            <consortium name="The Broad Institute Genomics Platform"/>
            <consortium name="The Broad Institute Genome Sequencing Center for Infectious Disease"/>
            <person name="Wu L."/>
            <person name="Ma J."/>
        </authorList>
    </citation>
    <scope>NUCLEOTIDE SEQUENCE [LARGE SCALE GENOMIC DNA]</scope>
    <source>
        <strain evidence="6 7">PSR21</strain>
    </source>
</reference>
<comment type="caution">
    <text evidence="6">The sequence shown here is derived from an EMBL/GenBank/DDBJ whole genome shotgun (WGS) entry which is preliminary data.</text>
</comment>
<organism evidence="6 7">
    <name type="scientific">Halomarina halobia</name>
    <dbReference type="NCBI Taxonomy" id="3033386"/>
    <lineage>
        <taxon>Archaea</taxon>
        <taxon>Methanobacteriati</taxon>
        <taxon>Methanobacteriota</taxon>
        <taxon>Stenosarchaea group</taxon>
        <taxon>Halobacteria</taxon>
        <taxon>Halobacteriales</taxon>
        <taxon>Natronomonadaceae</taxon>
        <taxon>Halomarina</taxon>
    </lineage>
</organism>
<dbReference type="AlphaFoldDB" id="A0ABD6A957"/>
<dbReference type="EMBL" id="JBHTBF010000002">
    <property type="protein sequence ID" value="MFC7317088.1"/>
    <property type="molecule type" value="Genomic_DNA"/>
</dbReference>
<dbReference type="GeneID" id="79316258"/>
<sequence>MTAIETRGLTKYYGDVRGIEDLSLTVERGEVFGFLGPNGAGKTTTIRTLLGFLSPTAGEGRVLGRDVTDERALLEAKRRIGYLPSDPGFDEGVTGREFVAYHASLKGDERSEELIELFDVPVDRKIREYSRGNRQKVAIVQAFMHEPELVIMDEPTSGLDPLVQERFNGLLREERDRGVTLFTSSHVLSEVRKVCDRVGIVRDGRLVALEDVEALLDRSGKRVRVQVAESVAPDDFALPGVHDLRVDDWVRFTYTGPYDALLERLLDYTVVDLDIEEAPLEDAFMRFYGDEGGGKGDDGKGDGGDGGAAIEEGDDGATTGSTDV</sequence>
<dbReference type="InterPro" id="IPR027417">
    <property type="entry name" value="P-loop_NTPase"/>
</dbReference>
<dbReference type="Gene3D" id="3.40.50.300">
    <property type="entry name" value="P-loop containing nucleotide triphosphate hydrolases"/>
    <property type="match status" value="1"/>
</dbReference>
<dbReference type="SMART" id="SM00382">
    <property type="entry name" value="AAA"/>
    <property type="match status" value="1"/>
</dbReference>
<keyword evidence="2" id="KW-0547">Nucleotide-binding</keyword>
<dbReference type="InterPro" id="IPR051782">
    <property type="entry name" value="ABC_Transporter_VariousFunc"/>
</dbReference>
<gene>
    <name evidence="6" type="ORF">ACFQPE_09805</name>
</gene>
<dbReference type="InterPro" id="IPR003593">
    <property type="entry name" value="AAA+_ATPase"/>
</dbReference>
<dbReference type="PANTHER" id="PTHR42939">
    <property type="entry name" value="ABC TRANSPORTER ATP-BINDING PROTEIN ALBC-RELATED"/>
    <property type="match status" value="1"/>
</dbReference>
<dbReference type="Pfam" id="PF00005">
    <property type="entry name" value="ABC_tran"/>
    <property type="match status" value="1"/>
</dbReference>
<proteinExistence type="predicted"/>
<keyword evidence="3 6" id="KW-0067">ATP-binding</keyword>
<dbReference type="PANTHER" id="PTHR42939:SF1">
    <property type="entry name" value="ABC TRANSPORTER ATP-BINDING PROTEIN ALBC-RELATED"/>
    <property type="match status" value="1"/>
</dbReference>
<feature type="region of interest" description="Disordered" evidence="4">
    <location>
        <begin position="291"/>
        <end position="324"/>
    </location>
</feature>
<evidence type="ECO:0000256" key="2">
    <source>
        <dbReference type="ARBA" id="ARBA00022741"/>
    </source>
</evidence>
<evidence type="ECO:0000256" key="3">
    <source>
        <dbReference type="ARBA" id="ARBA00022840"/>
    </source>
</evidence>
<dbReference type="PROSITE" id="PS50893">
    <property type="entry name" value="ABC_TRANSPORTER_2"/>
    <property type="match status" value="1"/>
</dbReference>
<evidence type="ECO:0000313" key="6">
    <source>
        <dbReference type="EMBL" id="MFC7317088.1"/>
    </source>
</evidence>
<dbReference type="SUPFAM" id="SSF52540">
    <property type="entry name" value="P-loop containing nucleoside triphosphate hydrolases"/>
    <property type="match status" value="1"/>
</dbReference>
<feature type="domain" description="ABC transporter" evidence="5">
    <location>
        <begin position="4"/>
        <end position="228"/>
    </location>
</feature>
<dbReference type="Proteomes" id="UP001596547">
    <property type="component" value="Unassembled WGS sequence"/>
</dbReference>
<evidence type="ECO:0000256" key="1">
    <source>
        <dbReference type="ARBA" id="ARBA00022448"/>
    </source>
</evidence>
<protein>
    <submittedName>
        <fullName evidence="6">ABC transporter ATP-binding protein</fullName>
    </submittedName>
</protein>